<keyword evidence="2" id="KW-1185">Reference proteome</keyword>
<evidence type="ECO:0000313" key="2">
    <source>
        <dbReference type="Proteomes" id="UP001305414"/>
    </source>
</evidence>
<organism evidence="1 2">
    <name type="scientific">Xylaria bambusicola</name>
    <dbReference type="NCBI Taxonomy" id="326684"/>
    <lineage>
        <taxon>Eukaryota</taxon>
        <taxon>Fungi</taxon>
        <taxon>Dikarya</taxon>
        <taxon>Ascomycota</taxon>
        <taxon>Pezizomycotina</taxon>
        <taxon>Sordariomycetes</taxon>
        <taxon>Xylariomycetidae</taxon>
        <taxon>Xylariales</taxon>
        <taxon>Xylariaceae</taxon>
        <taxon>Xylaria</taxon>
    </lineage>
</organism>
<dbReference type="EMBL" id="JAWHQM010000023">
    <property type="protein sequence ID" value="KAK5632267.1"/>
    <property type="molecule type" value="Genomic_DNA"/>
</dbReference>
<evidence type="ECO:0000313" key="1">
    <source>
        <dbReference type="EMBL" id="KAK5632267.1"/>
    </source>
</evidence>
<sequence>MPCEEGDARVWCFSQISKKPPKFARNSAHLAGKETMSCMSPAAIDAEVVVEVEDGLEGDLTYLRALAQFTS</sequence>
<protein>
    <submittedName>
        <fullName evidence="1">Uncharacterized protein</fullName>
    </submittedName>
</protein>
<name>A0AAN7Z6Q0_9PEZI</name>
<comment type="caution">
    <text evidence="1">The sequence shown here is derived from an EMBL/GenBank/DDBJ whole genome shotgun (WGS) entry which is preliminary data.</text>
</comment>
<accession>A0AAN7Z6Q0</accession>
<proteinExistence type="predicted"/>
<gene>
    <name evidence="1" type="ORF">RRF57_007981</name>
</gene>
<reference evidence="1 2" key="1">
    <citation type="submission" date="2023-10" db="EMBL/GenBank/DDBJ databases">
        <title>Draft genome sequence of Xylaria bambusicola isolate GMP-LS, the root and basal stem rot pathogen of sugarcane in Indonesia.</title>
        <authorList>
            <person name="Selvaraj P."/>
            <person name="Muralishankar V."/>
            <person name="Muruganantham S."/>
            <person name="Sp S."/>
            <person name="Haryani S."/>
            <person name="Lau K.J.X."/>
            <person name="Naqvi N.I."/>
        </authorList>
    </citation>
    <scope>NUCLEOTIDE SEQUENCE [LARGE SCALE GENOMIC DNA]</scope>
    <source>
        <strain evidence="1">GMP-LS</strain>
    </source>
</reference>
<dbReference type="AlphaFoldDB" id="A0AAN7Z6Q0"/>
<dbReference type="Proteomes" id="UP001305414">
    <property type="component" value="Unassembled WGS sequence"/>
</dbReference>